<accession>F2IYY0</accession>
<keyword evidence="10" id="KW-1185">Reference proteome</keyword>
<keyword evidence="6 8" id="KW-0472">Membrane</keyword>
<evidence type="ECO:0000256" key="4">
    <source>
        <dbReference type="ARBA" id="ARBA00022692"/>
    </source>
</evidence>
<comment type="similarity">
    <text evidence="2 7">Belongs to the ExbD/TolR family.</text>
</comment>
<evidence type="ECO:0000313" key="9">
    <source>
        <dbReference type="EMBL" id="ADZ70595.1"/>
    </source>
</evidence>
<dbReference type="AlphaFoldDB" id="F2IYY0"/>
<evidence type="ECO:0000313" key="10">
    <source>
        <dbReference type="Proteomes" id="UP000008130"/>
    </source>
</evidence>
<dbReference type="RefSeq" id="WP_013652913.1">
    <property type="nucleotide sequence ID" value="NC_015259.1"/>
</dbReference>
<sequence length="132" mass="14146">MRLKVPSRRAVPDNTIPLINIVFLMLIFFLFAGSVARDDARRIEPPANISEDENVRSTGALVIDSEGRLFLGDAEVTLEDYLATQAAAETGAGSLRIAADGGLPADRLEEVLAQLAGSGAKEVVLITRKVQK</sequence>
<evidence type="ECO:0000256" key="2">
    <source>
        <dbReference type="ARBA" id="ARBA00005811"/>
    </source>
</evidence>
<dbReference type="OrthoDB" id="8479787at2"/>
<organism evidence="9 10">
    <name type="scientific">Polymorphum gilvum (strain LMG 25793 / CGMCC 1.9160 / SL003B-26A1)</name>
    <dbReference type="NCBI Taxonomy" id="991905"/>
    <lineage>
        <taxon>Bacteria</taxon>
        <taxon>Pseudomonadati</taxon>
        <taxon>Pseudomonadota</taxon>
        <taxon>Alphaproteobacteria</taxon>
        <taxon>Rhodobacterales</taxon>
        <taxon>Paracoccaceae</taxon>
        <taxon>Polymorphum</taxon>
    </lineage>
</organism>
<feature type="transmembrane region" description="Helical" evidence="8">
    <location>
        <begin position="16"/>
        <end position="36"/>
    </location>
</feature>
<dbReference type="GO" id="GO:0005886">
    <property type="term" value="C:plasma membrane"/>
    <property type="evidence" value="ECO:0007669"/>
    <property type="project" value="UniProtKB-SubCell"/>
</dbReference>
<evidence type="ECO:0000256" key="6">
    <source>
        <dbReference type="ARBA" id="ARBA00023136"/>
    </source>
</evidence>
<protein>
    <recommendedName>
        <fullName evidence="11">Biopolymer transport protein ExbD/TolR</fullName>
    </recommendedName>
</protein>
<dbReference type="HOGENOM" id="CLU_085305_4_0_5"/>
<comment type="subcellular location">
    <subcellularLocation>
        <location evidence="1">Cell membrane</location>
        <topology evidence="1">Single-pass membrane protein</topology>
    </subcellularLocation>
    <subcellularLocation>
        <location evidence="7">Cell membrane</location>
        <topology evidence="7">Single-pass type II membrane protein</topology>
    </subcellularLocation>
</comment>
<keyword evidence="7" id="KW-0813">Transport</keyword>
<keyword evidence="4 7" id="KW-0812">Transmembrane</keyword>
<dbReference type="InterPro" id="IPR003400">
    <property type="entry name" value="ExbD"/>
</dbReference>
<keyword evidence="5 8" id="KW-1133">Transmembrane helix</keyword>
<name>F2IYY0_POLGS</name>
<evidence type="ECO:0000256" key="1">
    <source>
        <dbReference type="ARBA" id="ARBA00004162"/>
    </source>
</evidence>
<evidence type="ECO:0000256" key="5">
    <source>
        <dbReference type="ARBA" id="ARBA00022989"/>
    </source>
</evidence>
<dbReference type="Pfam" id="PF02472">
    <property type="entry name" value="ExbD"/>
    <property type="match status" value="1"/>
</dbReference>
<proteinExistence type="inferred from homology"/>
<evidence type="ECO:0000256" key="3">
    <source>
        <dbReference type="ARBA" id="ARBA00022475"/>
    </source>
</evidence>
<reference evidence="9 10" key="1">
    <citation type="journal article" date="2011" name="J. Bacteriol.">
        <title>Complete genome sequence of Polymorphum gilvum SL003B-26A1T, a crude oil-degrading bacterium from oil-polluted saline soil.</title>
        <authorList>
            <person name="Li S.G."/>
            <person name="Tang Y.Q."/>
            <person name="Nie Y."/>
            <person name="Cai M."/>
            <person name="Wu X.L."/>
        </authorList>
    </citation>
    <scope>NUCLEOTIDE SEQUENCE [LARGE SCALE GENOMIC DNA]</scope>
    <source>
        <strain evidence="10">LMG 25793 / CGMCC 1.9160 / SL003B-26A1</strain>
    </source>
</reference>
<evidence type="ECO:0008006" key="11">
    <source>
        <dbReference type="Google" id="ProtNLM"/>
    </source>
</evidence>
<keyword evidence="7" id="KW-0653">Protein transport</keyword>
<dbReference type="GO" id="GO:0022857">
    <property type="term" value="F:transmembrane transporter activity"/>
    <property type="evidence" value="ECO:0007669"/>
    <property type="project" value="InterPro"/>
</dbReference>
<dbReference type="GO" id="GO:0015031">
    <property type="term" value="P:protein transport"/>
    <property type="evidence" value="ECO:0007669"/>
    <property type="project" value="UniProtKB-KW"/>
</dbReference>
<dbReference type="eggNOG" id="COG0848">
    <property type="taxonomic scope" value="Bacteria"/>
</dbReference>
<evidence type="ECO:0000256" key="7">
    <source>
        <dbReference type="RuleBase" id="RU003879"/>
    </source>
</evidence>
<dbReference type="STRING" id="991905.SL003B_2170"/>
<dbReference type="PATRIC" id="fig|991905.3.peg.2225"/>
<dbReference type="Proteomes" id="UP000008130">
    <property type="component" value="Chromosome"/>
</dbReference>
<keyword evidence="3" id="KW-1003">Cell membrane</keyword>
<gene>
    <name evidence="9" type="ordered locus">SL003B_2170</name>
</gene>
<dbReference type="KEGG" id="pgv:SL003B_2170"/>
<dbReference type="EMBL" id="CP002568">
    <property type="protein sequence ID" value="ADZ70595.1"/>
    <property type="molecule type" value="Genomic_DNA"/>
</dbReference>
<evidence type="ECO:0000256" key="8">
    <source>
        <dbReference type="SAM" id="Phobius"/>
    </source>
</evidence>